<dbReference type="Proteomes" id="UP001060215">
    <property type="component" value="Chromosome 15"/>
</dbReference>
<organism evidence="1 2">
    <name type="scientific">Camellia lanceoleosa</name>
    <dbReference type="NCBI Taxonomy" id="1840588"/>
    <lineage>
        <taxon>Eukaryota</taxon>
        <taxon>Viridiplantae</taxon>
        <taxon>Streptophyta</taxon>
        <taxon>Embryophyta</taxon>
        <taxon>Tracheophyta</taxon>
        <taxon>Spermatophyta</taxon>
        <taxon>Magnoliopsida</taxon>
        <taxon>eudicotyledons</taxon>
        <taxon>Gunneridae</taxon>
        <taxon>Pentapetalae</taxon>
        <taxon>asterids</taxon>
        <taxon>Ericales</taxon>
        <taxon>Theaceae</taxon>
        <taxon>Camellia</taxon>
    </lineage>
</organism>
<evidence type="ECO:0000313" key="2">
    <source>
        <dbReference type="Proteomes" id="UP001060215"/>
    </source>
</evidence>
<dbReference type="EMBL" id="CM045772">
    <property type="protein sequence ID" value="KAI7985138.1"/>
    <property type="molecule type" value="Genomic_DNA"/>
</dbReference>
<keyword evidence="2" id="KW-1185">Reference proteome</keyword>
<evidence type="ECO:0000313" key="1">
    <source>
        <dbReference type="EMBL" id="KAI7985138.1"/>
    </source>
</evidence>
<comment type="caution">
    <text evidence="1">The sequence shown here is derived from an EMBL/GenBank/DDBJ whole genome shotgun (WGS) entry which is preliminary data.</text>
</comment>
<gene>
    <name evidence="1" type="ORF">LOK49_LG14G00424</name>
</gene>
<name>A0ACC0F8Q3_9ERIC</name>
<protein>
    <submittedName>
        <fullName evidence="1">Protein phosphatase 2C 57</fullName>
    </submittedName>
</protein>
<accession>A0ACC0F8Q3</accession>
<reference evidence="1 2" key="1">
    <citation type="journal article" date="2022" name="Plant J.">
        <title>Chromosome-level genome of Camellia lanceoleosa provides a valuable resource for understanding genome evolution and self-incompatibility.</title>
        <authorList>
            <person name="Gong W."/>
            <person name="Xiao S."/>
            <person name="Wang L."/>
            <person name="Liao Z."/>
            <person name="Chang Y."/>
            <person name="Mo W."/>
            <person name="Hu G."/>
            <person name="Li W."/>
            <person name="Zhao G."/>
            <person name="Zhu H."/>
            <person name="Hu X."/>
            <person name="Ji K."/>
            <person name="Xiang X."/>
            <person name="Song Q."/>
            <person name="Yuan D."/>
            <person name="Jin S."/>
            <person name="Zhang L."/>
        </authorList>
    </citation>
    <scope>NUCLEOTIDE SEQUENCE [LARGE SCALE GENOMIC DNA]</scope>
    <source>
        <strain evidence="1">SQ_2022a</strain>
    </source>
</reference>
<sequence>MAENAVVLQEQVFVRKFIKLHDKYMAYVNDCFANHTLFHKLPVDGNDVELKESIIQYLVAGAAMGRAHYHIARRNGQRRSSIHVHPQIKFSGDLVTVTPDIFQVLLSSDGEFILLAFDGLWDYMNRNQLRQHGDVQIVRRLEEQLWTDVHKIMSASS</sequence>
<proteinExistence type="predicted"/>